<sequence>MSAWLLGHDVFKEPVDTHHWLGVTLILVGLLLLGQQA</sequence>
<dbReference type="Proteomes" id="UP000002515">
    <property type="component" value="Chromosome"/>
</dbReference>
<dbReference type="KEGG" id="pst:PSPTO_2889"/>
<organism evidence="2 3">
    <name type="scientific">Pseudomonas syringae pv. tomato (strain ATCC BAA-871 / DC3000)</name>
    <dbReference type="NCBI Taxonomy" id="223283"/>
    <lineage>
        <taxon>Bacteria</taxon>
        <taxon>Pseudomonadati</taxon>
        <taxon>Pseudomonadota</taxon>
        <taxon>Gammaproteobacteria</taxon>
        <taxon>Pseudomonadales</taxon>
        <taxon>Pseudomonadaceae</taxon>
        <taxon>Pseudomonas</taxon>
    </lineage>
</organism>
<keyword evidence="1" id="KW-0812">Transmembrane</keyword>
<dbReference type="STRING" id="223283.PSPTO_2889"/>
<gene>
    <name evidence="2" type="ordered locus">PSPTO_2889</name>
</gene>
<reference evidence="2 3" key="1">
    <citation type="journal article" date="2003" name="Proc. Natl. Acad. Sci. U.S.A.">
        <title>The complete genome sequence of the Arabidopsis and tomato pathogen Pseudomonas syringae pv. tomato DC3000.</title>
        <authorList>
            <person name="Buell C.R."/>
            <person name="Joardar V."/>
            <person name="Lindeberg M."/>
            <person name="Selengut J."/>
            <person name="Paulsen I.T."/>
            <person name="Gwinn M.L."/>
            <person name="Dodson R.J."/>
            <person name="Deboy R.T."/>
            <person name="Durkin A.S."/>
            <person name="Kolonay J.F."/>
            <person name="Madupu R."/>
            <person name="Daugherty S."/>
            <person name="Brinkac L."/>
            <person name="Beanan M.J."/>
            <person name="Haft D.H."/>
            <person name="Nelson W.C."/>
            <person name="Davidsen T."/>
            <person name="Zafar N."/>
            <person name="Zhou L."/>
            <person name="Liu J."/>
            <person name="Yuan Q."/>
            <person name="Khouri H."/>
            <person name="Fedorova N."/>
            <person name="Tran B."/>
            <person name="Russell D."/>
            <person name="Berry K."/>
            <person name="Utterback T."/>
            <person name="Van Aken S.E."/>
            <person name="Feldblyum T.V."/>
            <person name="D'Ascenzo M."/>
            <person name="Deng W.L."/>
            <person name="Ramos A.R."/>
            <person name="Alfano J.R."/>
            <person name="Cartinhour S."/>
            <person name="Chatterjee A.K."/>
            <person name="Delaney T.P."/>
            <person name="Lazarowitz S.G."/>
            <person name="Martin G.B."/>
            <person name="Schneider D.J."/>
            <person name="Tang X."/>
            <person name="Bender C.L."/>
            <person name="White O."/>
            <person name="Fraser C.M."/>
            <person name="Collmer A."/>
        </authorList>
    </citation>
    <scope>NUCLEOTIDE SEQUENCE [LARGE SCALE GENOMIC DNA]</scope>
    <source>
        <strain evidence="3">ATCC BAA-871 / DC3000</strain>
    </source>
</reference>
<dbReference type="HOGENOM" id="CLU_3347392_0_0_6"/>
<dbReference type="EMBL" id="AE016853">
    <property type="protein sequence ID" value="AAO56382.1"/>
    <property type="molecule type" value="Genomic_DNA"/>
</dbReference>
<proteinExistence type="predicted"/>
<dbReference type="SUPFAM" id="SSF103481">
    <property type="entry name" value="Multidrug resistance efflux transporter EmrE"/>
    <property type="match status" value="1"/>
</dbReference>
<accession>Q881K4</accession>
<evidence type="ECO:0000313" key="3">
    <source>
        <dbReference type="Proteomes" id="UP000002515"/>
    </source>
</evidence>
<evidence type="ECO:0000256" key="1">
    <source>
        <dbReference type="SAM" id="Phobius"/>
    </source>
</evidence>
<name>Q881K4_PSESM</name>
<evidence type="ECO:0000313" key="2">
    <source>
        <dbReference type="EMBL" id="AAO56382.1"/>
    </source>
</evidence>
<keyword evidence="1" id="KW-1133">Transmembrane helix</keyword>
<feature type="transmembrane region" description="Helical" evidence="1">
    <location>
        <begin position="17"/>
        <end position="34"/>
    </location>
</feature>
<keyword evidence="3" id="KW-1185">Reference proteome</keyword>
<dbReference type="InterPro" id="IPR037185">
    <property type="entry name" value="EmrE-like"/>
</dbReference>
<dbReference type="AlphaFoldDB" id="Q881K4"/>
<protein>
    <submittedName>
        <fullName evidence="2">Uncharacterized protein</fullName>
    </submittedName>
</protein>
<dbReference type="PATRIC" id="fig|223283.9.peg.2949"/>
<keyword evidence="1" id="KW-0472">Membrane</keyword>